<evidence type="ECO:0000256" key="1">
    <source>
        <dbReference type="ARBA" id="ARBA00022553"/>
    </source>
</evidence>
<organism evidence="6 7">
    <name type="scientific">Methylorubrum thiocyanatum</name>
    <dbReference type="NCBI Taxonomy" id="47958"/>
    <lineage>
        <taxon>Bacteria</taxon>
        <taxon>Pseudomonadati</taxon>
        <taxon>Pseudomonadota</taxon>
        <taxon>Alphaproteobacteria</taxon>
        <taxon>Hyphomicrobiales</taxon>
        <taxon>Methylobacteriaceae</taxon>
        <taxon>Methylorubrum</taxon>
    </lineage>
</organism>
<feature type="domain" description="Response regulatory" evidence="5">
    <location>
        <begin position="15"/>
        <end position="129"/>
    </location>
</feature>
<gene>
    <name evidence="6" type="ORF">HNR51_002579</name>
</gene>
<dbReference type="Gene3D" id="3.40.50.2300">
    <property type="match status" value="1"/>
</dbReference>
<evidence type="ECO:0000313" key="6">
    <source>
        <dbReference type="EMBL" id="MBA8913496.1"/>
    </source>
</evidence>
<evidence type="ECO:0000256" key="4">
    <source>
        <dbReference type="PROSITE-ProRule" id="PRU00169"/>
    </source>
</evidence>
<protein>
    <submittedName>
        <fullName evidence="6">CheY-like chemotaxis protein</fullName>
    </submittedName>
</protein>
<dbReference type="InterPro" id="IPR001789">
    <property type="entry name" value="Sig_transdc_resp-reg_receiver"/>
</dbReference>
<reference evidence="6 7" key="1">
    <citation type="submission" date="2020-08" db="EMBL/GenBank/DDBJ databases">
        <title>Genomic Encyclopedia of Type Strains, Phase IV (KMG-IV): sequencing the most valuable type-strain genomes for metagenomic binning, comparative biology and taxonomic classification.</title>
        <authorList>
            <person name="Goeker M."/>
        </authorList>
    </citation>
    <scope>NUCLEOTIDE SEQUENCE [LARGE SCALE GENOMIC DNA]</scope>
    <source>
        <strain evidence="6 7">DSM 11490</strain>
    </source>
</reference>
<dbReference type="SMART" id="SM00448">
    <property type="entry name" value="REC"/>
    <property type="match status" value="1"/>
</dbReference>
<evidence type="ECO:0000256" key="3">
    <source>
        <dbReference type="ARBA" id="ARBA00023163"/>
    </source>
</evidence>
<dbReference type="PANTHER" id="PTHR44591">
    <property type="entry name" value="STRESS RESPONSE REGULATOR PROTEIN 1"/>
    <property type="match status" value="1"/>
</dbReference>
<comment type="caution">
    <text evidence="6">The sequence shown here is derived from an EMBL/GenBank/DDBJ whole genome shotgun (WGS) entry which is preliminary data.</text>
</comment>
<keyword evidence="7" id="KW-1185">Reference proteome</keyword>
<proteinExistence type="predicted"/>
<keyword evidence="2" id="KW-0805">Transcription regulation</keyword>
<keyword evidence="3" id="KW-0804">Transcription</keyword>
<evidence type="ECO:0000259" key="5">
    <source>
        <dbReference type="PROSITE" id="PS50110"/>
    </source>
</evidence>
<dbReference type="InterPro" id="IPR011006">
    <property type="entry name" value="CheY-like_superfamily"/>
</dbReference>
<keyword evidence="1 4" id="KW-0597">Phosphoprotein</keyword>
<dbReference type="Proteomes" id="UP000543554">
    <property type="component" value="Unassembled WGS sequence"/>
</dbReference>
<dbReference type="SUPFAM" id="SSF52172">
    <property type="entry name" value="CheY-like"/>
    <property type="match status" value="1"/>
</dbReference>
<sequence length="129" mass="13622">MSSLSQSAASPDASHVLVVEDESFVRMVAVDMLEDAGLPVAEAPDADTALRLLEGKAQAFCVLFTDIDMPGSMDGLTLAARVRARWPHIRLVVTSGRVRPGTDALPDAGCFLPKPYGRSDLLDALGQAA</sequence>
<accession>A0AA40S2R0</accession>
<dbReference type="Pfam" id="PF00072">
    <property type="entry name" value="Response_reg"/>
    <property type="match status" value="1"/>
</dbReference>
<dbReference type="GO" id="GO:0000160">
    <property type="term" value="P:phosphorelay signal transduction system"/>
    <property type="evidence" value="ECO:0007669"/>
    <property type="project" value="InterPro"/>
</dbReference>
<dbReference type="InterPro" id="IPR050595">
    <property type="entry name" value="Bact_response_regulator"/>
</dbReference>
<dbReference type="CDD" id="cd17546">
    <property type="entry name" value="REC_hyHK_CKI1_RcsC-like"/>
    <property type="match status" value="1"/>
</dbReference>
<dbReference type="AlphaFoldDB" id="A0AA40S2R0"/>
<evidence type="ECO:0000313" key="7">
    <source>
        <dbReference type="Proteomes" id="UP000543554"/>
    </source>
</evidence>
<name>A0AA40S2R0_9HYPH</name>
<dbReference type="EMBL" id="JACJIB010000004">
    <property type="protein sequence ID" value="MBA8913496.1"/>
    <property type="molecule type" value="Genomic_DNA"/>
</dbReference>
<dbReference type="PANTHER" id="PTHR44591:SF3">
    <property type="entry name" value="RESPONSE REGULATORY DOMAIN-CONTAINING PROTEIN"/>
    <property type="match status" value="1"/>
</dbReference>
<dbReference type="PROSITE" id="PS50110">
    <property type="entry name" value="RESPONSE_REGULATORY"/>
    <property type="match status" value="1"/>
</dbReference>
<feature type="modified residue" description="4-aspartylphosphate" evidence="4">
    <location>
        <position position="66"/>
    </location>
</feature>
<dbReference type="RefSeq" id="WP_182555170.1">
    <property type="nucleotide sequence ID" value="NZ_BPRF01000008.1"/>
</dbReference>
<evidence type="ECO:0000256" key="2">
    <source>
        <dbReference type="ARBA" id="ARBA00023015"/>
    </source>
</evidence>